<protein>
    <submittedName>
        <fullName evidence="3">Uncharacterized protein</fullName>
    </submittedName>
</protein>
<keyword evidence="2" id="KW-1133">Transmembrane helix</keyword>
<keyword evidence="4" id="KW-1185">Reference proteome</keyword>
<feature type="compositionally biased region" description="Low complexity" evidence="1">
    <location>
        <begin position="1"/>
        <end position="14"/>
    </location>
</feature>
<reference evidence="3 4" key="1">
    <citation type="submission" date="2020-10" db="EMBL/GenBank/DDBJ databases">
        <title>Trueperella pecoris sp. nov. isolated from bovine and porcine specimens.</title>
        <authorList>
            <person name="Schoenecker L."/>
            <person name="Schnydrig P."/>
            <person name="Brodard I."/>
            <person name="Thomann A."/>
            <person name="Hemphill A."/>
            <person name="Rodriguez-Campos S."/>
            <person name="Perreten V."/>
            <person name="Jores J."/>
            <person name="Kittl S."/>
        </authorList>
    </citation>
    <scope>NUCLEOTIDE SEQUENCE [LARGE SCALE GENOMIC DNA]</scope>
    <source>
        <strain evidence="3 4">15A0121</strain>
    </source>
</reference>
<name>A0A7M1QT03_9ACTO</name>
<feature type="region of interest" description="Disordered" evidence="1">
    <location>
        <begin position="1"/>
        <end position="31"/>
    </location>
</feature>
<gene>
    <name evidence="3" type="ORF">INS88_06805</name>
</gene>
<dbReference type="RefSeq" id="WP_197550775.1">
    <property type="nucleotide sequence ID" value="NZ_CP063213.1"/>
</dbReference>
<evidence type="ECO:0000313" key="3">
    <source>
        <dbReference type="EMBL" id="QOR44993.1"/>
    </source>
</evidence>
<proteinExistence type="predicted"/>
<evidence type="ECO:0000313" key="4">
    <source>
        <dbReference type="Proteomes" id="UP000595053"/>
    </source>
</evidence>
<organism evidence="3 4">
    <name type="scientific">Trueperella pecoris</name>
    <dbReference type="NCBI Taxonomy" id="2733571"/>
    <lineage>
        <taxon>Bacteria</taxon>
        <taxon>Bacillati</taxon>
        <taxon>Actinomycetota</taxon>
        <taxon>Actinomycetes</taxon>
        <taxon>Actinomycetales</taxon>
        <taxon>Actinomycetaceae</taxon>
        <taxon>Trueperella</taxon>
    </lineage>
</organism>
<evidence type="ECO:0000256" key="2">
    <source>
        <dbReference type="SAM" id="Phobius"/>
    </source>
</evidence>
<keyword evidence="2" id="KW-0472">Membrane</keyword>
<dbReference type="AlphaFoldDB" id="A0A7M1QT03"/>
<evidence type="ECO:0000256" key="1">
    <source>
        <dbReference type="SAM" id="MobiDB-lite"/>
    </source>
</evidence>
<dbReference type="EMBL" id="CP063213">
    <property type="protein sequence ID" value="QOR44993.1"/>
    <property type="molecule type" value="Genomic_DNA"/>
</dbReference>
<dbReference type="Proteomes" id="UP000595053">
    <property type="component" value="Chromosome"/>
</dbReference>
<keyword evidence="2" id="KW-0812">Transmembrane</keyword>
<accession>A0A7M1QT03</accession>
<sequence length="163" mass="17077">MTAASSIATPALAPAIPPVTTPRQASDSARDPRAESGNLIVLGLGLWVVVVSLILVLASAIHIHGVRRDLLNTADSLALELAQNISDDAYYSGSSLELKPEPPSAGTLLVDGGEVSFVVRVEGSSVVVDLTRNARLPFVPELLSAVDEVELTVTSTAELRRMP</sequence>
<feature type="transmembrane region" description="Helical" evidence="2">
    <location>
        <begin position="39"/>
        <end position="61"/>
    </location>
</feature>